<evidence type="ECO:0000259" key="8">
    <source>
        <dbReference type="Pfam" id="PF12724"/>
    </source>
</evidence>
<comment type="similarity">
    <text evidence="7">Belongs to the HemG family.</text>
</comment>
<dbReference type="Pfam" id="PF12724">
    <property type="entry name" value="Flavodoxin_5"/>
    <property type="match status" value="1"/>
</dbReference>
<evidence type="ECO:0000256" key="2">
    <source>
        <dbReference type="ARBA" id="ARBA00022643"/>
    </source>
</evidence>
<comment type="pathway">
    <text evidence="7">Porphyrin-containing compound metabolism; protoporphyrin-IX biosynthesis; protoporphyrin-IX from protoporphyrinogen-IX: step 1/1.</text>
</comment>
<keyword evidence="1 7" id="KW-0285">Flavoprotein</keyword>
<dbReference type="InterPro" id="IPR044264">
    <property type="entry name" value="HemG"/>
</dbReference>
<dbReference type="GO" id="GO:0004729">
    <property type="term" value="F:oxygen-dependent protoporphyrinogen oxidase activity"/>
    <property type="evidence" value="ECO:0007669"/>
    <property type="project" value="InterPro"/>
</dbReference>
<keyword evidence="4 7" id="KW-0560">Oxidoreductase</keyword>
<dbReference type="GO" id="GO:0006782">
    <property type="term" value="P:protoporphyrinogen IX biosynthetic process"/>
    <property type="evidence" value="ECO:0007669"/>
    <property type="project" value="UniProtKB-UniRule"/>
</dbReference>
<dbReference type="OrthoDB" id="9795729at2"/>
<dbReference type="NCBIfam" id="NF008316">
    <property type="entry name" value="PRK11104.1"/>
    <property type="match status" value="1"/>
</dbReference>
<evidence type="ECO:0000256" key="5">
    <source>
        <dbReference type="ARBA" id="ARBA00023136"/>
    </source>
</evidence>
<proteinExistence type="inferred from homology"/>
<dbReference type="Proteomes" id="UP000071641">
    <property type="component" value="Unassembled WGS sequence"/>
</dbReference>
<dbReference type="GO" id="GO:0005886">
    <property type="term" value="C:plasma membrane"/>
    <property type="evidence" value="ECO:0007669"/>
    <property type="project" value="UniProtKB-SubCell"/>
</dbReference>
<dbReference type="InterPro" id="IPR052200">
    <property type="entry name" value="Protoporphyrinogen_IX_DH"/>
</dbReference>
<evidence type="ECO:0000256" key="7">
    <source>
        <dbReference type="HAMAP-Rule" id="MF_00853"/>
    </source>
</evidence>
<dbReference type="STRING" id="1796497.GCE9029_04908"/>
<dbReference type="GO" id="GO:0070819">
    <property type="term" value="F:menaquinone-dependent protoporphyrinogen oxidase activity"/>
    <property type="evidence" value="ECO:0007669"/>
    <property type="project" value="UniProtKB-UniRule"/>
</dbReference>
<comment type="catalytic activity">
    <reaction evidence="7">
        <text>protoporphyrinogen IX + 3 a quinone = protoporphyrin IX + 3 a quinol</text>
        <dbReference type="Rhea" id="RHEA:65032"/>
        <dbReference type="ChEBI" id="CHEBI:24646"/>
        <dbReference type="ChEBI" id="CHEBI:57306"/>
        <dbReference type="ChEBI" id="CHEBI:57307"/>
        <dbReference type="ChEBI" id="CHEBI:132124"/>
        <dbReference type="EC" id="1.3.5.3"/>
    </reaction>
</comment>
<name>A0A128FFE9_9GAMM</name>
<reference evidence="10" key="1">
    <citation type="submission" date="2016-02" db="EMBL/GenBank/DDBJ databases">
        <authorList>
            <person name="Rodrigo-Torres Lidia"/>
            <person name="Arahal R.David."/>
        </authorList>
    </citation>
    <scope>NUCLEOTIDE SEQUENCE [LARGE SCALE GENOMIC DNA]</scope>
    <source>
        <strain evidence="10">CECT 9029</strain>
    </source>
</reference>
<evidence type="ECO:0000256" key="1">
    <source>
        <dbReference type="ARBA" id="ARBA00022630"/>
    </source>
</evidence>
<dbReference type="SUPFAM" id="SSF52218">
    <property type="entry name" value="Flavoproteins"/>
    <property type="match status" value="1"/>
</dbReference>
<dbReference type="UniPathway" id="UPA00251">
    <property type="reaction ID" value="UER00324"/>
</dbReference>
<evidence type="ECO:0000313" key="10">
    <source>
        <dbReference type="Proteomes" id="UP000071641"/>
    </source>
</evidence>
<gene>
    <name evidence="7 9" type="primary">hemG</name>
    <name evidence="9" type="ORF">GCE9029_04908</name>
</gene>
<evidence type="ECO:0000313" key="9">
    <source>
        <dbReference type="EMBL" id="CZF85250.1"/>
    </source>
</evidence>
<keyword evidence="2 7" id="KW-0288">FMN</keyword>
<evidence type="ECO:0000256" key="4">
    <source>
        <dbReference type="ARBA" id="ARBA00023002"/>
    </source>
</evidence>
<dbReference type="Gene3D" id="3.40.50.360">
    <property type="match status" value="1"/>
</dbReference>
<organism evidence="9 10">
    <name type="scientific">Grimontia celer</name>
    <dbReference type="NCBI Taxonomy" id="1796497"/>
    <lineage>
        <taxon>Bacteria</taxon>
        <taxon>Pseudomonadati</taxon>
        <taxon>Pseudomonadota</taxon>
        <taxon>Gammaproteobacteria</taxon>
        <taxon>Vibrionales</taxon>
        <taxon>Vibrionaceae</taxon>
        <taxon>Grimontia</taxon>
    </lineage>
</organism>
<feature type="domain" description="Flavodoxin" evidence="8">
    <location>
        <begin position="5"/>
        <end position="151"/>
    </location>
</feature>
<evidence type="ECO:0000256" key="6">
    <source>
        <dbReference type="ARBA" id="ARBA00023244"/>
    </source>
</evidence>
<dbReference type="AlphaFoldDB" id="A0A128FFE9"/>
<dbReference type="GO" id="GO:0010181">
    <property type="term" value="F:FMN binding"/>
    <property type="evidence" value="ECO:0007669"/>
    <property type="project" value="UniProtKB-UniRule"/>
</dbReference>
<keyword evidence="10" id="KW-1185">Reference proteome</keyword>
<comment type="cofactor">
    <cofactor evidence="7">
        <name>FMN</name>
        <dbReference type="ChEBI" id="CHEBI:58210"/>
    </cofactor>
    <text evidence="7">Binds 1 FMN non-covalently per subunit.</text>
</comment>
<keyword evidence="7" id="KW-1003">Cell membrane</keyword>
<keyword evidence="3 7" id="KW-0547">Nucleotide-binding</keyword>
<comment type="catalytic activity">
    <reaction evidence="7">
        <text>protoporphyrinogen IX + 3 a ubiquinone = protoporphyrin IX + 3 a ubiquinol</text>
        <dbReference type="Rhea" id="RHEA:63936"/>
        <dbReference type="Rhea" id="RHEA-COMP:9565"/>
        <dbReference type="Rhea" id="RHEA-COMP:9566"/>
        <dbReference type="ChEBI" id="CHEBI:16389"/>
        <dbReference type="ChEBI" id="CHEBI:17976"/>
        <dbReference type="ChEBI" id="CHEBI:57306"/>
        <dbReference type="ChEBI" id="CHEBI:57307"/>
    </reaction>
</comment>
<dbReference type="InterPro" id="IPR029039">
    <property type="entry name" value="Flavoprotein-like_sf"/>
</dbReference>
<dbReference type="RefSeq" id="WP_062667764.1">
    <property type="nucleotide sequence ID" value="NZ_FIZX01000009.1"/>
</dbReference>
<dbReference type="InterPro" id="IPR026816">
    <property type="entry name" value="Flavodoxin_dom"/>
</dbReference>
<evidence type="ECO:0000256" key="3">
    <source>
        <dbReference type="ARBA" id="ARBA00022741"/>
    </source>
</evidence>
<dbReference type="HAMAP" id="MF_00853">
    <property type="entry name" value="HemG"/>
    <property type="match status" value="1"/>
</dbReference>
<dbReference type="EMBL" id="FIZX01000009">
    <property type="protein sequence ID" value="CZF85250.1"/>
    <property type="molecule type" value="Genomic_DNA"/>
</dbReference>
<dbReference type="EC" id="1.3.5.3" evidence="7"/>
<protein>
    <recommendedName>
        <fullName evidence="7">Protoporphyrinogen IX dehydrogenase [quinone]</fullName>
        <ecNumber evidence="7">1.3.5.3</ecNumber>
    </recommendedName>
    <alternativeName>
        <fullName evidence="7">Protoporphyrinogen IX dehydrogenase [menaquinone]</fullName>
    </alternativeName>
    <alternativeName>
        <fullName evidence="7">Protoporphyrinogen IX dehydrogenase [ubiquinone]</fullName>
    </alternativeName>
    <alternativeName>
        <fullName evidence="7">Protoporphyrinogen oxidase</fullName>
        <shortName evidence="7">PPO</shortName>
    </alternativeName>
</protein>
<comment type="subcellular location">
    <subcellularLocation>
        <location evidence="7">Cell membrane</location>
        <topology evidence="7">Peripheral membrane protein</topology>
    </subcellularLocation>
</comment>
<accession>A0A128FFE9</accession>
<comment type="function">
    <text evidence="7">Catalyzes the 6-electron oxidation of protoporphyrinogen IX to form protoporphyrin IX; under anaerobic conditions uses menaquinone as an electron acceptor, under aerobic conditions uses ubiquinone as an electron acceptor.</text>
</comment>
<dbReference type="PANTHER" id="PTHR38030:SF2">
    <property type="entry name" value="PROTOPORPHYRINOGEN IX DEHYDROGENASE [QUINONE]"/>
    <property type="match status" value="1"/>
</dbReference>
<keyword evidence="6 7" id="KW-0627">Porphyrin biosynthesis</keyword>
<dbReference type="PANTHER" id="PTHR38030">
    <property type="entry name" value="PROTOPORPHYRINOGEN IX DEHYDROGENASE [MENAQUINONE]"/>
    <property type="match status" value="1"/>
</dbReference>
<comment type="catalytic activity">
    <reaction evidence="7">
        <text>protoporphyrinogen IX + 3 a menaquinone = protoporphyrin IX + 3 a menaquinol</text>
        <dbReference type="Rhea" id="RHEA:27409"/>
        <dbReference type="Rhea" id="RHEA-COMP:9537"/>
        <dbReference type="Rhea" id="RHEA-COMP:9539"/>
        <dbReference type="ChEBI" id="CHEBI:16374"/>
        <dbReference type="ChEBI" id="CHEBI:18151"/>
        <dbReference type="ChEBI" id="CHEBI:57306"/>
        <dbReference type="ChEBI" id="CHEBI:57307"/>
        <dbReference type="EC" id="1.3.5.3"/>
    </reaction>
</comment>
<keyword evidence="5" id="KW-0472">Membrane</keyword>
<sequence>MKKALLLHSSREGQTVKILRSIESELAGNYECELVDLHDMPEVNWAEYDKVLIGASIRYGHLNKKLYRFIENNLSALNEKKAAFFCVNLTARKPGKDTPEGSVYMKKFRKLSPWQPELQDVFAGALYYPRYKLFDRVMIQFIMKMTGGETDPAKEVEYTNWDRVKDFSERFRSL</sequence>